<dbReference type="InterPro" id="IPR002126">
    <property type="entry name" value="Cadherin-like_dom"/>
</dbReference>
<keyword evidence="3 9" id="KW-0812">Transmembrane</keyword>
<evidence type="ECO:0000256" key="1">
    <source>
        <dbReference type="ARBA" id="ARBA00004370"/>
    </source>
</evidence>
<keyword evidence="5 8" id="KW-0106">Calcium</keyword>
<dbReference type="PANTHER" id="PTHR24027">
    <property type="entry name" value="CADHERIN-23"/>
    <property type="match status" value="1"/>
</dbReference>
<dbReference type="InterPro" id="IPR039808">
    <property type="entry name" value="Cadherin"/>
</dbReference>
<dbReference type="OrthoDB" id="6252479at2759"/>
<accession>A0A9P1MYJ3</accession>
<keyword evidence="6 9" id="KW-1133">Transmembrane helix</keyword>
<dbReference type="PROSITE" id="PS00232">
    <property type="entry name" value="CADHERIN_1"/>
    <property type="match status" value="5"/>
</dbReference>
<evidence type="ECO:0000256" key="7">
    <source>
        <dbReference type="ARBA" id="ARBA00023136"/>
    </source>
</evidence>
<dbReference type="FunFam" id="2.60.40.60:FF:000094">
    <property type="entry name" value="protocadherin gamma-C4 isoform X2"/>
    <property type="match status" value="1"/>
</dbReference>
<comment type="subcellular location">
    <subcellularLocation>
        <location evidence="1">Membrane</location>
    </subcellularLocation>
</comment>
<evidence type="ECO:0000313" key="11">
    <source>
        <dbReference type="EMBL" id="CAI5444412.1"/>
    </source>
</evidence>
<evidence type="ECO:0000256" key="8">
    <source>
        <dbReference type="PROSITE-ProRule" id="PRU00043"/>
    </source>
</evidence>
<evidence type="ECO:0000313" key="12">
    <source>
        <dbReference type="Proteomes" id="UP001152747"/>
    </source>
</evidence>
<feature type="domain" description="Cadherin" evidence="10">
    <location>
        <begin position="1382"/>
        <end position="1471"/>
    </location>
</feature>
<dbReference type="GO" id="GO:0016477">
    <property type="term" value="P:cell migration"/>
    <property type="evidence" value="ECO:0007669"/>
    <property type="project" value="TreeGrafter"/>
</dbReference>
<dbReference type="Proteomes" id="UP001152747">
    <property type="component" value="Unassembled WGS sequence"/>
</dbReference>
<dbReference type="PRINTS" id="PR00205">
    <property type="entry name" value="CADHERIN"/>
</dbReference>
<feature type="domain" description="Cadherin" evidence="10">
    <location>
        <begin position="190"/>
        <end position="288"/>
    </location>
</feature>
<gene>
    <name evidence="11" type="ORF">CAMP_LOCUS7049</name>
</gene>
<dbReference type="GO" id="GO:0008013">
    <property type="term" value="F:beta-catenin binding"/>
    <property type="evidence" value="ECO:0007669"/>
    <property type="project" value="TreeGrafter"/>
</dbReference>
<evidence type="ECO:0000256" key="4">
    <source>
        <dbReference type="ARBA" id="ARBA00022737"/>
    </source>
</evidence>
<evidence type="ECO:0000256" key="3">
    <source>
        <dbReference type="ARBA" id="ARBA00022692"/>
    </source>
</evidence>
<sequence>MPSSKIQIFQVVANNSQCGNSKRIRYSMKDPKLSIDSISGTICLIQKLDYEASKTYQATVTATNSNSESSTSQISITLQDVNDNWPIFYPNEYQLTIREGLLDSNSPLLRVSATDADEAKFGEVAYQILSDSKSFTINTTSGDVFAKKPLTRGKYHLIIGAKDGSGQTSEHPANVYINVIDQETLVPMFSQSRYEIRTTEDILPGIAIGNIAAVSDGKIKYSIYSGDPQKFFAIDENSGKIYVTRYLDADIDDKVLLNIEARLEGSEMSNQTQVLIEIEDHNDNPPMFEADVLEISIREDQEINEPFYMIHAIDKDKKENGKVFYSILAIHPPNNYIEINRNSGQILTSRIFDYEQVRDYKLKLKATDGGIPAKSSNITLFIHILDVNDNPPIFSDSPEILEVVEMSPAKTIIGRIRATDRDSGENGEIKYRVTNGSEFFGVDEKLGDIYTKRPIDREVMGFIDVTVLAEDQGSPRKSSTKNFRINVLDVNDNPPSCHTISPIVVASDSGASSSIGTIVATDPDKGLNGSVLYRAQLQSNIFVVKANGEVYLKRALDSSDSPNQRLSVIVSDQGTPRKSTVCHVSIQISSSSSSSIVLFEPLQKFIEIPESCVLACRLTYFNSSGVHQWQIQSSEISNHFQIRDGVLSMLSNPQHPAPYSLTIIMSDVNGRQKSLMVKLSSSKNRKNQEVIRINERNWAIGSRVGKLGGERDPSVFYYSSNSTWCPLEVDQTSGQLYLAEKIQENIRCSFEKFNTSSGTSVKLDVDLEISRSHRSSYRPKFERDHFIVNVREDVAIGTIIASISVANMSNVEAEDQDGEVAYRFGAASLGEEKFAIDQFTGDVSVVEQLEWHVKSIYHLSIEAFTQKTTSTLLTININDIDNHPPIFISQPTIYVPSILRKGSVIHRVIAKDLDKHPKITYTFKNPSKILKINETSGEISIRTSTSVEKEQTVRVIANSSGKLAEQLISIKYSTKNQSWNYFDEQKLRINSKKFDLPTSSVEHVRLTVVSAEDFELNGLQVSVNQSSRLTILAESENHLDYTVVQADIDNDDEITEIPLLKITSTSCGVLNIPENQAFVNFRRIMVQGTSQNPLKFRFQGGNDAGFRINETSGEMSCGELDRELRQEHLLVVLVEDEQKRRSDSCTVRIIVTDINDNAPQFHPSTPDLLEINRTSNIGDILFNFDATDADIGINGKISFDLLKDESKSLDLIPETGSLVLRRFANLKTWQIVCRVFDQGYPRRLYRDVTIQIVNGAEVEASEKDQDQDQELSFLKQSYLSSVDESLPRGQFVGKIEVIPEDIGITFSIVEGNIDSAFLIDGDGVIRTNLELDKEIVEMYHLKIIGIPVQNSRHQISTRFDIRVNNLNDNLPYFSISNAVKKISESIEVGSYISTVQAKDVDQLEQLQYFLDSEEDAFNIDRFTGTIHLAKGLDFETRSRFDLKIKVTDGEFEAFSNLTLIVLDTNDNPPQFAKPIYSLCTNSLTGIDVSAIDLDSGSALTYTISPNYLAEIPDVSRGFVELKMLPPNGERHILKVVASDGKFRTAVPIVISVGEEKIEKKIRRMNREFEVDESLEPGMIVGELSETPEEQEYRMSNDFFEVDAFGRIYTRRDLRSSMVNFEVTCDDLDLKINVTIKIKPVNLNPPVFTNPIYNIALRDSMQHGQIIGKIQASDKDRDSQLSYHILSGNDLNVITINQQNGNVLFNQWNDETPERIYIEVREASRSSICELLLNLKMSGATAPFFVLPSYDVHVLEGTPINSVIFRVRSSNRLGTSSSGSQKALIYSLKDTKAFSIDVLSGEIRNKIHLDWESEPNYSMLLSVADGNGRSAVVPLKIIVEPVDEFAPIFPVKSYTFQVPLTSQIGDVIGEVRAVDEDAGIHGIVRYSILDKQNTVQVDEKGNILLLKSLSTRKNLTIEKFDILAYSSPEKSSKSTVFLEIGQFPTNPTTNLLHAKTIQIAGFVLLILMLTLIILICVCMCRGRSGGTSKEDQKSAMPSSTSMSLQKQVYSVQTGEIRNLSSDLVIGSSSLKYKYPSKFQESISSSASSEVLRAKSRSQIDSGIMDAEGSVNSSVTDYLVSIGVNGNPIPPRIRTTTTYDSLMNDYIYARVDDVLPPGPINLQTQNQHAMLRQPITTRKPPISIPSFEPLTEIFNELCEQKEYCQVEI</sequence>
<dbReference type="CDD" id="cd11304">
    <property type="entry name" value="Cadherin_repeat"/>
    <property type="match status" value="14"/>
</dbReference>
<feature type="domain" description="Cadherin" evidence="10">
    <location>
        <begin position="395"/>
        <end position="497"/>
    </location>
</feature>
<feature type="domain" description="Cadherin" evidence="10">
    <location>
        <begin position="89"/>
        <end position="189"/>
    </location>
</feature>
<proteinExistence type="predicted"/>
<feature type="domain" description="Cadherin" evidence="10">
    <location>
        <begin position="289"/>
        <end position="394"/>
    </location>
</feature>
<feature type="domain" description="Cadherin" evidence="10">
    <location>
        <begin position="9"/>
        <end position="88"/>
    </location>
</feature>
<feature type="domain" description="Cadherin" evidence="10">
    <location>
        <begin position="1274"/>
        <end position="1373"/>
    </location>
</feature>
<keyword evidence="7 9" id="KW-0472">Membrane</keyword>
<keyword evidence="12" id="KW-1185">Reference proteome</keyword>
<dbReference type="SMART" id="SM00112">
    <property type="entry name" value="CA"/>
    <property type="match status" value="14"/>
</dbReference>
<comment type="caution">
    <text evidence="11">The sequence shown here is derived from an EMBL/GenBank/DDBJ whole genome shotgun (WGS) entry which is preliminary data.</text>
</comment>
<dbReference type="Gene3D" id="2.60.40.60">
    <property type="entry name" value="Cadherins"/>
    <property type="match status" value="15"/>
</dbReference>
<keyword evidence="2" id="KW-0245">EGF-like domain</keyword>
<evidence type="ECO:0000259" key="10">
    <source>
        <dbReference type="PROSITE" id="PS50268"/>
    </source>
</evidence>
<feature type="transmembrane region" description="Helical" evidence="9">
    <location>
        <begin position="1958"/>
        <end position="1979"/>
    </location>
</feature>
<feature type="domain" description="Cadherin" evidence="10">
    <location>
        <begin position="1745"/>
        <end position="1848"/>
    </location>
</feature>
<feature type="domain" description="Cadherin" evidence="10">
    <location>
        <begin position="1849"/>
        <end position="1948"/>
    </location>
</feature>
<evidence type="ECO:0000256" key="2">
    <source>
        <dbReference type="ARBA" id="ARBA00022536"/>
    </source>
</evidence>
<dbReference type="SUPFAM" id="SSF49313">
    <property type="entry name" value="Cadherin-like"/>
    <property type="match status" value="16"/>
</dbReference>
<dbReference type="GO" id="GO:0007156">
    <property type="term" value="P:homophilic cell adhesion via plasma membrane adhesion molecules"/>
    <property type="evidence" value="ECO:0007669"/>
    <property type="project" value="InterPro"/>
</dbReference>
<dbReference type="Pfam" id="PF00028">
    <property type="entry name" value="Cadherin"/>
    <property type="match status" value="8"/>
</dbReference>
<feature type="domain" description="Cadherin" evidence="10">
    <location>
        <begin position="782"/>
        <end position="887"/>
    </location>
</feature>
<evidence type="ECO:0000256" key="5">
    <source>
        <dbReference type="ARBA" id="ARBA00022837"/>
    </source>
</evidence>
<feature type="domain" description="Cadherin" evidence="10">
    <location>
        <begin position="497"/>
        <end position="603"/>
    </location>
</feature>
<feature type="domain" description="Cadherin" evidence="10">
    <location>
        <begin position="1094"/>
        <end position="1161"/>
    </location>
</feature>
<evidence type="ECO:0000256" key="9">
    <source>
        <dbReference type="SAM" id="Phobius"/>
    </source>
</evidence>
<dbReference type="PROSITE" id="PS50268">
    <property type="entry name" value="CADHERIN_2"/>
    <property type="match status" value="13"/>
</dbReference>
<protein>
    <recommendedName>
        <fullName evidence="10">Cadherin domain-containing protein</fullName>
    </recommendedName>
</protein>
<dbReference type="PANTHER" id="PTHR24027:SF438">
    <property type="entry name" value="CADHERIN 23"/>
    <property type="match status" value="1"/>
</dbReference>
<feature type="domain" description="Cadherin" evidence="10">
    <location>
        <begin position="1648"/>
        <end position="1744"/>
    </location>
</feature>
<dbReference type="GO" id="GO:0016342">
    <property type="term" value="C:catenin complex"/>
    <property type="evidence" value="ECO:0007669"/>
    <property type="project" value="TreeGrafter"/>
</dbReference>
<name>A0A9P1MYJ3_9PELO</name>
<reference evidence="11" key="1">
    <citation type="submission" date="2022-11" db="EMBL/GenBank/DDBJ databases">
        <authorList>
            <person name="Kikuchi T."/>
        </authorList>
    </citation>
    <scope>NUCLEOTIDE SEQUENCE</scope>
    <source>
        <strain evidence="11">PS1010</strain>
    </source>
</reference>
<evidence type="ECO:0000256" key="6">
    <source>
        <dbReference type="ARBA" id="ARBA00022989"/>
    </source>
</evidence>
<organism evidence="11 12">
    <name type="scientific">Caenorhabditis angaria</name>
    <dbReference type="NCBI Taxonomy" id="860376"/>
    <lineage>
        <taxon>Eukaryota</taxon>
        <taxon>Metazoa</taxon>
        <taxon>Ecdysozoa</taxon>
        <taxon>Nematoda</taxon>
        <taxon>Chromadorea</taxon>
        <taxon>Rhabditida</taxon>
        <taxon>Rhabditina</taxon>
        <taxon>Rhabditomorpha</taxon>
        <taxon>Rhabditoidea</taxon>
        <taxon>Rhabditidae</taxon>
        <taxon>Peloderinae</taxon>
        <taxon>Caenorhabditis</taxon>
    </lineage>
</organism>
<dbReference type="InterPro" id="IPR015919">
    <property type="entry name" value="Cadherin-like_sf"/>
</dbReference>
<dbReference type="GO" id="GO:0045296">
    <property type="term" value="F:cadherin binding"/>
    <property type="evidence" value="ECO:0007669"/>
    <property type="project" value="TreeGrafter"/>
</dbReference>
<dbReference type="EMBL" id="CANHGI010000003">
    <property type="protein sequence ID" value="CAI5444412.1"/>
    <property type="molecule type" value="Genomic_DNA"/>
</dbReference>
<dbReference type="GO" id="GO:0005509">
    <property type="term" value="F:calcium ion binding"/>
    <property type="evidence" value="ECO:0007669"/>
    <property type="project" value="UniProtKB-UniRule"/>
</dbReference>
<dbReference type="InterPro" id="IPR020894">
    <property type="entry name" value="Cadherin_CS"/>
</dbReference>
<dbReference type="GO" id="GO:0007411">
    <property type="term" value="P:axon guidance"/>
    <property type="evidence" value="ECO:0007669"/>
    <property type="project" value="UniProtKB-ARBA"/>
</dbReference>
<dbReference type="FunFam" id="2.60.40.60:FF:000020">
    <property type="entry name" value="Dachsous cadherin-related 1b"/>
    <property type="match status" value="1"/>
</dbReference>
<keyword evidence="4" id="KW-0677">Repeat</keyword>